<dbReference type="PANTHER" id="PTHR46401">
    <property type="entry name" value="GLYCOSYLTRANSFERASE WBBK-RELATED"/>
    <property type="match status" value="1"/>
</dbReference>
<dbReference type="GO" id="GO:0008757">
    <property type="term" value="F:S-adenosylmethionine-dependent methyltransferase activity"/>
    <property type="evidence" value="ECO:0007669"/>
    <property type="project" value="InterPro"/>
</dbReference>
<dbReference type="Pfam" id="PF08241">
    <property type="entry name" value="Methyltransf_11"/>
    <property type="match status" value="1"/>
</dbReference>
<evidence type="ECO:0000256" key="1">
    <source>
        <dbReference type="SAM" id="Phobius"/>
    </source>
</evidence>
<dbReference type="EMBL" id="VGLS01000189">
    <property type="protein sequence ID" value="MBM3223728.1"/>
    <property type="molecule type" value="Genomic_DNA"/>
</dbReference>
<accession>A0A937VYZ3</accession>
<reference evidence="4" key="1">
    <citation type="submission" date="2019-03" db="EMBL/GenBank/DDBJ databases">
        <title>Lake Tanganyika Metagenome-Assembled Genomes (MAGs).</title>
        <authorList>
            <person name="Tran P."/>
        </authorList>
    </citation>
    <scope>NUCLEOTIDE SEQUENCE</scope>
    <source>
        <strain evidence="4">K_DeepCast_65m_m2_066</strain>
    </source>
</reference>
<protein>
    <submittedName>
        <fullName evidence="4">Methyltransferase domain-containing protein</fullName>
    </submittedName>
</protein>
<keyword evidence="1" id="KW-1133">Transmembrane helix</keyword>
<evidence type="ECO:0000259" key="2">
    <source>
        <dbReference type="Pfam" id="PF00534"/>
    </source>
</evidence>
<gene>
    <name evidence="4" type="ORF">FJZ47_08020</name>
</gene>
<keyword evidence="4" id="KW-0489">Methyltransferase</keyword>
<feature type="domain" description="Glycosyl transferase family 1" evidence="2">
    <location>
        <begin position="239"/>
        <end position="346"/>
    </location>
</feature>
<sequence length="884" mass="100774">MKVLHLGNIANMAFAYSKFLRQSGVDSDVLCYDLTHVLSMPEWYEGDFYVEQLDEMSIPDNPAVRAVKLPDWYHRISTSNYWGKHKGDKVNFDYSAREQLICQESARYGYRWKIFPSELAAYRLLAETLQDNFFQGYNIALGYAYAAVPLYLVGFNRFVCVEIGTLRDIYKVDSPLNRILAQAYKASSHVLITNADCNQYAEELGLKQYSYLPHPVDEDVFAPIGVKGAETLKSLGLPERIFLAPARQDWKIKGNNLYLEAFARLLSQRTDVTLVICEWGPDVERAHALVAERGLQPHVKWIKPLPERTLAKVMASSELVLDQFGGLGTFGLIGPKAMACGTPCVLHFDVELHRWCFPETPPVLSAATVEEILMHMHDALDGAHINRQIGIKSRKWIEAYHSKAVVRQALQDVFVRVHNIADVESSQQHSWMTAELPNVSTMSRLGKFGTMFHRVCTKTNRMLQAVVRRIAFLLNGPRIIVQLQHSFDGGFQELRSEIRHALIEFERIVCEIRDENRTYRAKSDTLEMVCNELRAKSDTLEMVCNELRAKSDTQQMVCNELRAKSDTQQMVCNELRAKSDTLEMVCNELRACIDSQRASIELLLLGERKINSGNLSNVLDVMSDGLLRLEGQIRHARHETLCAMLNMRPHHLQFGCALDKRPEYDSERAITLKAAQQMLIATAPENWNLYQVCLDAGTESYRDLPITSCSTEAHEEAKLFKKFLGTYLTGYVLDIGCGPQPVPYYLTGYPDDAIFGIDPISENTDHPFEFYSGVGEFLPWKDESFDIVVSGTTLDHYYLLDKGLKEVARILKRGGHFVAWITEFSNAPPYNPLLKMESAYDSEHMYHINREWFIPMMTDIGLDAVEIILLEIPFNFLFMAFVKR</sequence>
<dbReference type="GO" id="GO:0016757">
    <property type="term" value="F:glycosyltransferase activity"/>
    <property type="evidence" value="ECO:0007669"/>
    <property type="project" value="InterPro"/>
</dbReference>
<feature type="transmembrane region" description="Helical" evidence="1">
    <location>
        <begin position="864"/>
        <end position="882"/>
    </location>
</feature>
<dbReference type="PANTHER" id="PTHR46401:SF8">
    <property type="entry name" value="BLL6006 PROTEIN"/>
    <property type="match status" value="1"/>
</dbReference>
<keyword evidence="1" id="KW-0472">Membrane</keyword>
<dbReference type="InterPro" id="IPR001296">
    <property type="entry name" value="Glyco_trans_1"/>
</dbReference>
<keyword evidence="1" id="KW-0812">Transmembrane</keyword>
<dbReference type="CDD" id="cd02440">
    <property type="entry name" value="AdoMet_MTases"/>
    <property type="match status" value="1"/>
</dbReference>
<dbReference type="Pfam" id="PF00534">
    <property type="entry name" value="Glycos_transf_1"/>
    <property type="match status" value="1"/>
</dbReference>
<evidence type="ECO:0000259" key="3">
    <source>
        <dbReference type="Pfam" id="PF08241"/>
    </source>
</evidence>
<evidence type="ECO:0000313" key="5">
    <source>
        <dbReference type="Proteomes" id="UP000712673"/>
    </source>
</evidence>
<feature type="domain" description="Methyltransferase type 11" evidence="3">
    <location>
        <begin position="733"/>
        <end position="818"/>
    </location>
</feature>
<dbReference type="SUPFAM" id="SSF53756">
    <property type="entry name" value="UDP-Glycosyltransferase/glycogen phosphorylase"/>
    <property type="match status" value="1"/>
</dbReference>
<dbReference type="Proteomes" id="UP000712673">
    <property type="component" value="Unassembled WGS sequence"/>
</dbReference>
<dbReference type="Gene3D" id="3.40.50.2000">
    <property type="entry name" value="Glycogen Phosphorylase B"/>
    <property type="match status" value="2"/>
</dbReference>
<comment type="caution">
    <text evidence="4">The sequence shown here is derived from an EMBL/GenBank/DDBJ whole genome shotgun (WGS) entry which is preliminary data.</text>
</comment>
<evidence type="ECO:0000313" key="4">
    <source>
        <dbReference type="EMBL" id="MBM3223728.1"/>
    </source>
</evidence>
<keyword evidence="4" id="KW-0808">Transferase</keyword>
<dbReference type="Gene3D" id="3.40.50.150">
    <property type="entry name" value="Vaccinia Virus protein VP39"/>
    <property type="match status" value="1"/>
</dbReference>
<dbReference type="InterPro" id="IPR029063">
    <property type="entry name" value="SAM-dependent_MTases_sf"/>
</dbReference>
<dbReference type="GO" id="GO:0032259">
    <property type="term" value="P:methylation"/>
    <property type="evidence" value="ECO:0007669"/>
    <property type="project" value="UniProtKB-KW"/>
</dbReference>
<proteinExistence type="predicted"/>
<dbReference type="InterPro" id="IPR013216">
    <property type="entry name" value="Methyltransf_11"/>
</dbReference>
<dbReference type="SUPFAM" id="SSF53335">
    <property type="entry name" value="S-adenosyl-L-methionine-dependent methyltransferases"/>
    <property type="match status" value="1"/>
</dbReference>
<organism evidence="4 5">
    <name type="scientific">Tectimicrobiota bacterium</name>
    <dbReference type="NCBI Taxonomy" id="2528274"/>
    <lineage>
        <taxon>Bacteria</taxon>
        <taxon>Pseudomonadati</taxon>
        <taxon>Nitrospinota/Tectimicrobiota group</taxon>
        <taxon>Candidatus Tectimicrobiota</taxon>
    </lineage>
</organism>
<dbReference type="AlphaFoldDB" id="A0A937VYZ3"/>
<name>A0A937VYZ3_UNCTE</name>